<dbReference type="GO" id="GO:0004386">
    <property type="term" value="F:helicase activity"/>
    <property type="evidence" value="ECO:0007669"/>
    <property type="project" value="UniProtKB-KW"/>
</dbReference>
<dbReference type="PROSITE" id="PS51192">
    <property type="entry name" value="HELICASE_ATP_BIND_1"/>
    <property type="match status" value="1"/>
</dbReference>
<proteinExistence type="predicted"/>
<dbReference type="GO" id="GO:0016787">
    <property type="term" value="F:hydrolase activity"/>
    <property type="evidence" value="ECO:0007669"/>
    <property type="project" value="UniProtKB-KW"/>
</dbReference>
<organism evidence="7 8">
    <name type="scientific">Selenomonas ruminantium</name>
    <dbReference type="NCBI Taxonomy" id="971"/>
    <lineage>
        <taxon>Bacteria</taxon>
        <taxon>Bacillati</taxon>
        <taxon>Bacillota</taxon>
        <taxon>Negativicutes</taxon>
        <taxon>Selenomonadales</taxon>
        <taxon>Selenomonadaceae</taxon>
        <taxon>Selenomonas</taxon>
    </lineage>
</organism>
<dbReference type="CDD" id="cd17926">
    <property type="entry name" value="DEXHc_RE"/>
    <property type="match status" value="1"/>
</dbReference>
<evidence type="ECO:0000256" key="2">
    <source>
        <dbReference type="ARBA" id="ARBA00022801"/>
    </source>
</evidence>
<dbReference type="InterPro" id="IPR050615">
    <property type="entry name" value="ATP-dep_DNA_Helicase"/>
</dbReference>
<name>A0A1H3Y2W9_SELRU</name>
<dbReference type="PROSITE" id="PS51194">
    <property type="entry name" value="HELICASE_CTER"/>
    <property type="match status" value="1"/>
</dbReference>
<evidence type="ECO:0000256" key="3">
    <source>
        <dbReference type="ARBA" id="ARBA00022806"/>
    </source>
</evidence>
<evidence type="ECO:0000256" key="4">
    <source>
        <dbReference type="ARBA" id="ARBA00022840"/>
    </source>
</evidence>
<dbReference type="InterPro" id="IPR054347">
    <property type="entry name" value="TOTE_primase"/>
</dbReference>
<evidence type="ECO:0000256" key="1">
    <source>
        <dbReference type="ARBA" id="ARBA00022741"/>
    </source>
</evidence>
<dbReference type="CDD" id="cd18785">
    <property type="entry name" value="SF2_C"/>
    <property type="match status" value="1"/>
</dbReference>
<evidence type="ECO:0000313" key="7">
    <source>
        <dbReference type="EMBL" id="SEA05913.1"/>
    </source>
</evidence>
<dbReference type="Pfam" id="PF22548">
    <property type="entry name" value="AEP-TOTE"/>
    <property type="match status" value="1"/>
</dbReference>
<dbReference type="Gene3D" id="3.40.50.300">
    <property type="entry name" value="P-loop containing nucleotide triphosphate hydrolases"/>
    <property type="match status" value="2"/>
</dbReference>
<keyword evidence="2" id="KW-0378">Hydrolase</keyword>
<dbReference type="GO" id="GO:0005524">
    <property type="term" value="F:ATP binding"/>
    <property type="evidence" value="ECO:0007669"/>
    <property type="project" value="UniProtKB-KW"/>
</dbReference>
<sequence>MTELEWLRQENRRLAKENLHLRTMLNEHGIAWQEKMEVRPAAVMDKQAEEQRRINLFMKLFVARRDVYAKRWETTEGRKGYSPVCANFWQDVCPKRLRKPVKCNECNAHKWQPFTEQEARQHLLGTDEKGKSFVAGTYALLEDSTCKFLAFDFDDHDGSACYWQDEALGLRKICHAYGIDSALERSRSGNGAHVWLFFAQPIAAKTARLFGRLLLGKGAEVMHQTDFNTFDRMLPNQDEMPAGGLGNLIALPLQGLPRKQHNSVFVDENWQAVADQWGYLANIKPLTADFVAEKIKAWSESKAIVVQEECADYTEQSRPWEGKRVLSLEAKDFTGKLQITLANCIYIPKAAVKPRSLNRIRQLATFSNPQFYKMQAMHYSTKQIPRRIQCFREVDDYVTLPRGLLTDLTSLLSEAKVPFVFEDCRNQGKAIKVSFKGKLQPGQQEAADVMLAHDGGILGAATGFGKTVLGTYLIARRKVNTLILVHNRELMRQWQQDIEKFLQIDEVLPIIKGKRKTSIVGTLYSGRDSLHGIVDIAMISSLGRDDDVDERLQDYGMVIMDECHHAGAATFENVLWNVKAKYVYGLTATPVRDDGHEKIMFMQLGPLRYRLTEKERGKMQDFRHEIYPRFTAFAPVTTDRATINDFYKLLIGDKERNALLLADILNSLAEGRTPLVLTKFKEHAEYIYEQLQAHDIYAVLLLGGGSAKERQERQNRLHEAEKQKKIAIIATGKYIGEGFNFPRLDTLFLTVPISWKGNLAQYAGRLHRDFSGKENVIIYDYVDVHVKMLERMYQKRLKAYAAMGYALFATTGEGNNVIYTVNDYQDVFGQDFSKAAKRICISSPWLSHRRVAEFIKRINDLGEPKPKITVITLPDEVYSDKQQNLVKRSKKAMTAAGVIVEEHNDLNCHYAVFDDDLVWYGSMNFLSKEHDDDLLLRIRSELVAKELLGRKADELEQIKKLTGE</sequence>
<dbReference type="EMBL" id="FNQG01000007">
    <property type="protein sequence ID" value="SEA05913.1"/>
    <property type="molecule type" value="Genomic_DNA"/>
</dbReference>
<dbReference type="CDD" id="cd09126">
    <property type="entry name" value="PLDc_C_DEXD_like"/>
    <property type="match status" value="1"/>
</dbReference>
<keyword evidence="3" id="KW-0347">Helicase</keyword>
<feature type="domain" description="Helicase C-terminal" evidence="6">
    <location>
        <begin position="660"/>
        <end position="808"/>
    </location>
</feature>
<dbReference type="GO" id="GO:0003677">
    <property type="term" value="F:DNA binding"/>
    <property type="evidence" value="ECO:0007669"/>
    <property type="project" value="InterPro"/>
</dbReference>
<evidence type="ECO:0008006" key="9">
    <source>
        <dbReference type="Google" id="ProtNLM"/>
    </source>
</evidence>
<dbReference type="AlphaFoldDB" id="A0A1H3Y2W9"/>
<dbReference type="InterPro" id="IPR001650">
    <property type="entry name" value="Helicase_C-like"/>
</dbReference>
<dbReference type="SMART" id="SM00487">
    <property type="entry name" value="DEXDc"/>
    <property type="match status" value="1"/>
</dbReference>
<dbReference type="Pfam" id="PF00271">
    <property type="entry name" value="Helicase_C"/>
    <property type="match status" value="1"/>
</dbReference>
<protein>
    <recommendedName>
        <fullName evidence="9">Superfamily II DNA or RNA helicase</fullName>
    </recommendedName>
</protein>
<gene>
    <name evidence="7" type="ORF">SAMN05660648_01768</name>
</gene>
<dbReference type="PANTHER" id="PTHR11274:SF0">
    <property type="entry name" value="GENERAL TRANSCRIPTION AND DNA REPAIR FACTOR IIH HELICASE SUBUNIT XPB"/>
    <property type="match status" value="1"/>
</dbReference>
<evidence type="ECO:0000259" key="5">
    <source>
        <dbReference type="PROSITE" id="PS51192"/>
    </source>
</evidence>
<accession>A0A1H3Y2W9</accession>
<dbReference type="InterPro" id="IPR006935">
    <property type="entry name" value="Helicase/UvrB_N"/>
</dbReference>
<evidence type="ECO:0000259" key="6">
    <source>
        <dbReference type="PROSITE" id="PS51194"/>
    </source>
</evidence>
<dbReference type="Proteomes" id="UP000183469">
    <property type="component" value="Unassembled WGS sequence"/>
</dbReference>
<dbReference type="SUPFAM" id="SSF56024">
    <property type="entry name" value="Phospholipase D/nuclease"/>
    <property type="match status" value="1"/>
</dbReference>
<keyword evidence="1" id="KW-0547">Nucleotide-binding</keyword>
<dbReference type="Pfam" id="PF04851">
    <property type="entry name" value="ResIII"/>
    <property type="match status" value="1"/>
</dbReference>
<keyword evidence="4" id="KW-0067">ATP-binding</keyword>
<dbReference type="InterPro" id="IPR014001">
    <property type="entry name" value="Helicase_ATP-bd"/>
</dbReference>
<dbReference type="InterPro" id="IPR027417">
    <property type="entry name" value="P-loop_NTPase"/>
</dbReference>
<dbReference type="PANTHER" id="PTHR11274">
    <property type="entry name" value="RAD25/XP-B DNA REPAIR HELICASE"/>
    <property type="match status" value="1"/>
</dbReference>
<dbReference type="SUPFAM" id="SSF52540">
    <property type="entry name" value="P-loop containing nucleoside triphosphate hydrolases"/>
    <property type="match status" value="2"/>
</dbReference>
<dbReference type="Gene3D" id="3.30.870.10">
    <property type="entry name" value="Endonuclease Chain A"/>
    <property type="match status" value="1"/>
</dbReference>
<feature type="domain" description="Helicase ATP-binding" evidence="5">
    <location>
        <begin position="447"/>
        <end position="608"/>
    </location>
</feature>
<evidence type="ECO:0000313" key="8">
    <source>
        <dbReference type="Proteomes" id="UP000183469"/>
    </source>
</evidence>
<reference evidence="7 8" key="1">
    <citation type="submission" date="2016-10" db="EMBL/GenBank/DDBJ databases">
        <authorList>
            <person name="de Groot N.N."/>
        </authorList>
    </citation>
    <scope>NUCLEOTIDE SEQUENCE [LARGE SCALE GENOMIC DNA]</scope>
    <source>
        <strain evidence="7 8">DSM 2872</strain>
    </source>
</reference>